<dbReference type="Pfam" id="PF08747">
    <property type="entry name" value="BrxB"/>
    <property type="match status" value="1"/>
</dbReference>
<dbReference type="EMBL" id="AFWI01000216">
    <property type="protein sequence ID" value="EGU46867.1"/>
    <property type="molecule type" value="Genomic_DNA"/>
</dbReference>
<accession>A0ABN0D8Y6</accession>
<comment type="caution">
    <text evidence="1">The sequence shown here is derived from an EMBL/GenBank/DDBJ whole genome shotgun (WGS) entry which is preliminary data.</text>
</comment>
<organism evidence="1 2">
    <name type="scientific">Vibrio tubiashii ATCC 19109</name>
    <dbReference type="NCBI Taxonomy" id="1051646"/>
    <lineage>
        <taxon>Bacteria</taxon>
        <taxon>Pseudomonadati</taxon>
        <taxon>Pseudomonadota</taxon>
        <taxon>Gammaproteobacteria</taxon>
        <taxon>Vibrionales</taxon>
        <taxon>Vibrionaceae</taxon>
        <taxon>Vibrio</taxon>
        <taxon>Vibrio oreintalis group</taxon>
    </lineage>
</organism>
<dbReference type="InterPro" id="IPR014858">
    <property type="entry name" value="BrxB"/>
</dbReference>
<reference evidence="1 2" key="1">
    <citation type="journal article" date="2012" name="Int. J. Syst. Evol. Microbiol.">
        <title>Vibrio caribbeanicus sp. nov., isolated from the marine sponge Scleritoderma cyanea.</title>
        <authorList>
            <person name="Hoffmann M."/>
            <person name="Monday S.R."/>
            <person name="Allard M.W."/>
            <person name="Strain E.A."/>
            <person name="Whittaker P."/>
            <person name="Naum M."/>
            <person name="McCarthy P.J."/>
            <person name="Lopez J.V."/>
            <person name="Fischer M."/>
            <person name="Brown E.W."/>
        </authorList>
    </citation>
    <scope>NUCLEOTIDE SEQUENCE [LARGE SCALE GENOMIC DNA]</scope>
    <source>
        <strain evidence="1 2">ATCC 19109</strain>
    </source>
</reference>
<proteinExistence type="predicted"/>
<sequence>MDAISALGATMDQRLHDRLNQIPDKILSPEFLSGQGLGNEIGFWIFDYEPEQELGVREYIEFLEVMLAKKHSHLKVVNINLLKCLVGYLADRNFVDKAIEMQKIKGDEALMKALKGPLHMDKFAPYLTEKHSATEQDIIFITGVGSVWPLLRAHNLLNSLHSLLGHKPVVLFYPGQYNGQAMSLFGRIPSNNYYRAFRLVP</sequence>
<evidence type="ECO:0000313" key="1">
    <source>
        <dbReference type="EMBL" id="EGU46867.1"/>
    </source>
</evidence>
<gene>
    <name evidence="1" type="ORF">VITU9109_10757</name>
</gene>
<keyword evidence="2" id="KW-1185">Reference proteome</keyword>
<evidence type="ECO:0000313" key="2">
    <source>
        <dbReference type="Proteomes" id="UP000003836"/>
    </source>
</evidence>
<evidence type="ECO:0008006" key="3">
    <source>
        <dbReference type="Google" id="ProtNLM"/>
    </source>
</evidence>
<dbReference type="Proteomes" id="UP000003836">
    <property type="component" value="Unassembled WGS sequence"/>
</dbReference>
<name>A0ABN0D8Y6_9VIBR</name>
<protein>
    <recommendedName>
        <fullName evidence="3">Cytoplasmic protein</fullName>
    </recommendedName>
</protein>